<comment type="caution">
    <text evidence="2">The sequence shown here is derived from an EMBL/GenBank/DDBJ whole genome shotgun (WGS) entry which is preliminary data.</text>
</comment>
<accession>A0A8X6TG72</accession>
<evidence type="ECO:0000313" key="3">
    <source>
        <dbReference type="Proteomes" id="UP000887013"/>
    </source>
</evidence>
<organism evidence="2 3">
    <name type="scientific">Nephila pilipes</name>
    <name type="common">Giant wood spider</name>
    <name type="synonym">Nephila maculata</name>
    <dbReference type="NCBI Taxonomy" id="299642"/>
    <lineage>
        <taxon>Eukaryota</taxon>
        <taxon>Metazoa</taxon>
        <taxon>Ecdysozoa</taxon>
        <taxon>Arthropoda</taxon>
        <taxon>Chelicerata</taxon>
        <taxon>Arachnida</taxon>
        <taxon>Araneae</taxon>
        <taxon>Araneomorphae</taxon>
        <taxon>Entelegynae</taxon>
        <taxon>Araneoidea</taxon>
        <taxon>Nephilidae</taxon>
        <taxon>Nephila</taxon>
    </lineage>
</organism>
<gene>
    <name evidence="2" type="ORF">NPIL_179331</name>
</gene>
<dbReference type="Proteomes" id="UP000887013">
    <property type="component" value="Unassembled WGS sequence"/>
</dbReference>
<protein>
    <submittedName>
        <fullName evidence="2">Uncharacterized protein</fullName>
    </submittedName>
</protein>
<name>A0A8X6TG72_NEPPI</name>
<reference evidence="2" key="1">
    <citation type="submission" date="2020-08" db="EMBL/GenBank/DDBJ databases">
        <title>Multicomponent nature underlies the extraordinary mechanical properties of spider dragline silk.</title>
        <authorList>
            <person name="Kono N."/>
            <person name="Nakamura H."/>
            <person name="Mori M."/>
            <person name="Yoshida Y."/>
            <person name="Ohtoshi R."/>
            <person name="Malay A.D."/>
            <person name="Moran D.A.P."/>
            <person name="Tomita M."/>
            <person name="Numata K."/>
            <person name="Arakawa K."/>
        </authorList>
    </citation>
    <scope>NUCLEOTIDE SEQUENCE</scope>
</reference>
<dbReference type="AlphaFoldDB" id="A0A8X6TG72"/>
<evidence type="ECO:0000313" key="2">
    <source>
        <dbReference type="EMBL" id="GFT07300.1"/>
    </source>
</evidence>
<proteinExistence type="predicted"/>
<dbReference type="EMBL" id="BMAW01056700">
    <property type="protein sequence ID" value="GFT07300.1"/>
    <property type="molecule type" value="Genomic_DNA"/>
</dbReference>
<feature type="region of interest" description="Disordered" evidence="1">
    <location>
        <begin position="52"/>
        <end position="73"/>
    </location>
</feature>
<sequence>MVNIFSIQKDLENVVETPTPKHRQLSFGKSGSVILFLPSIPLLLPRLILHHPPRQGGRRGGVQQEGKVLDDSREKVSSVQLGAFSAQKLYSSSRPSRQKHPRAVEARPPPFLRLFTSLLERFFARSILSI</sequence>
<keyword evidence="3" id="KW-1185">Reference proteome</keyword>
<evidence type="ECO:0000256" key="1">
    <source>
        <dbReference type="SAM" id="MobiDB-lite"/>
    </source>
</evidence>